<dbReference type="AlphaFoldDB" id="A0A931LSX0"/>
<organism evidence="1 2">
    <name type="scientific">Fimbriimonas ginsengisoli</name>
    <dbReference type="NCBI Taxonomy" id="1005039"/>
    <lineage>
        <taxon>Bacteria</taxon>
        <taxon>Bacillati</taxon>
        <taxon>Armatimonadota</taxon>
        <taxon>Fimbriimonadia</taxon>
        <taxon>Fimbriimonadales</taxon>
        <taxon>Fimbriimonadaceae</taxon>
        <taxon>Fimbriimonas</taxon>
    </lineage>
</organism>
<proteinExistence type="predicted"/>
<dbReference type="EMBL" id="JACOSL010000039">
    <property type="protein sequence ID" value="MBI1756724.1"/>
    <property type="molecule type" value="Genomic_DNA"/>
</dbReference>
<dbReference type="Proteomes" id="UP000727962">
    <property type="component" value="Unassembled WGS sequence"/>
</dbReference>
<protein>
    <recommendedName>
        <fullName evidence="3">Carbonic anhydrase</fullName>
    </recommendedName>
</protein>
<evidence type="ECO:0008006" key="3">
    <source>
        <dbReference type="Google" id="ProtNLM"/>
    </source>
</evidence>
<evidence type="ECO:0000313" key="1">
    <source>
        <dbReference type="EMBL" id="MBI1756724.1"/>
    </source>
</evidence>
<dbReference type="Pfam" id="PF20393">
    <property type="entry name" value="Pro_CA_2"/>
    <property type="match status" value="1"/>
</dbReference>
<evidence type="ECO:0000313" key="2">
    <source>
        <dbReference type="Proteomes" id="UP000727962"/>
    </source>
</evidence>
<reference evidence="1" key="1">
    <citation type="submission" date="2020-07" db="EMBL/GenBank/DDBJ databases">
        <title>Huge and variable diversity of episymbiotic CPR bacteria and DPANN archaea in groundwater ecosystems.</title>
        <authorList>
            <person name="He C.Y."/>
            <person name="Keren R."/>
            <person name="Whittaker M."/>
            <person name="Farag I.F."/>
            <person name="Doudna J."/>
            <person name="Cate J.H.D."/>
            <person name="Banfield J.F."/>
        </authorList>
    </citation>
    <scope>NUCLEOTIDE SEQUENCE</scope>
    <source>
        <strain evidence="1">NC_groundwater_17_Pr7_B-0.1um_64_12</strain>
    </source>
</reference>
<sequence>MAEIEIASTMPAFQSQLPYVPERIGAAAVYCSDGRVGEHFDDFLHAGLGLPRYDRIALPGGPACLAGHVKARLNEQAVVEELRFLVGAHGVNRIVLIAHHGCAFYAERLHLEVERMEAAQKADLAKAARFIYRATGLAAIESYFARPGDGHIAFEPVEAGPLKPF</sequence>
<name>A0A931LSX0_FIMGI</name>
<comment type="caution">
    <text evidence="1">The sequence shown here is derived from an EMBL/GenBank/DDBJ whole genome shotgun (WGS) entry which is preliminary data.</text>
</comment>
<dbReference type="InterPro" id="IPR046871">
    <property type="entry name" value="Pro_CA_2"/>
</dbReference>
<accession>A0A931LSX0</accession>
<gene>
    <name evidence="1" type="ORF">HYR64_06415</name>
</gene>